<organism evidence="2 3">
    <name type="scientific">Deferribacter desulfuricans (strain DSM 14783 / JCM 11476 / NBRC 101012 / SSM1)</name>
    <dbReference type="NCBI Taxonomy" id="639282"/>
    <lineage>
        <taxon>Bacteria</taxon>
        <taxon>Pseudomonadati</taxon>
        <taxon>Deferribacterota</taxon>
        <taxon>Deferribacteres</taxon>
        <taxon>Deferribacterales</taxon>
        <taxon>Deferribacteraceae</taxon>
        <taxon>Deferribacter</taxon>
    </lineage>
</organism>
<dbReference type="KEGG" id="ddf:DEFDS_0719"/>
<feature type="compositionally biased region" description="Basic and acidic residues" evidence="1">
    <location>
        <begin position="85"/>
        <end position="94"/>
    </location>
</feature>
<reference evidence="2 3" key="1">
    <citation type="journal article" date="2010" name="DNA Res.">
        <title>Bacterial lifestyle in a deep-sea hydrothermal vent chimney revealed by the genome sequence of the thermophilic bacterium Deferribacter desulfuricans SSM1.</title>
        <authorList>
            <person name="Takaki Y."/>
            <person name="Shimamura S."/>
            <person name="Nakagawa S."/>
            <person name="Fukuhara Y."/>
            <person name="Horikawa H."/>
            <person name="Ankai A."/>
            <person name="Harada T."/>
            <person name="Hosoyama A."/>
            <person name="Oguchi A."/>
            <person name="Fukui S."/>
            <person name="Fujita N."/>
            <person name="Takami H."/>
            <person name="Takai K."/>
        </authorList>
    </citation>
    <scope>NUCLEOTIDE SEQUENCE [LARGE SCALE GENOMIC DNA]</scope>
    <source>
        <strain evidence="3">DSM 14783 / JCM 11476 / NBRC 101012 / SSM1</strain>
    </source>
</reference>
<evidence type="ECO:0000313" key="2">
    <source>
        <dbReference type="EMBL" id="BAI80198.1"/>
    </source>
</evidence>
<proteinExistence type="predicted"/>
<accession>D3PC75</accession>
<sequence>MKKKKYTLTIDSEYYGEVINFLENVPQPFRGIVIADILNEYIELMEKGIVKSPHKKYLKDIKEDKKEDDLISDKNPKNNNDSLQFDEKTEKEESNLSYDDMMSEFDE</sequence>
<dbReference type="HOGENOM" id="CLU_2205728_0_0_0"/>
<dbReference type="EMBL" id="AP011529">
    <property type="protein sequence ID" value="BAI80198.1"/>
    <property type="molecule type" value="Genomic_DNA"/>
</dbReference>
<name>D3PC75_DEFDS</name>
<feature type="compositionally biased region" description="Basic and acidic residues" evidence="1">
    <location>
        <begin position="65"/>
        <end position="76"/>
    </location>
</feature>
<evidence type="ECO:0000313" key="3">
    <source>
        <dbReference type="Proteomes" id="UP000001520"/>
    </source>
</evidence>
<dbReference type="RefSeq" id="WP_013007446.1">
    <property type="nucleotide sequence ID" value="NC_013939.1"/>
</dbReference>
<protein>
    <submittedName>
        <fullName evidence="2">Uncharacterized protein</fullName>
    </submittedName>
</protein>
<feature type="region of interest" description="Disordered" evidence="1">
    <location>
        <begin position="65"/>
        <end position="107"/>
    </location>
</feature>
<dbReference type="AlphaFoldDB" id="D3PC75"/>
<gene>
    <name evidence="2" type="ordered locus">DEFDS_0719</name>
</gene>
<keyword evidence="3" id="KW-1185">Reference proteome</keyword>
<evidence type="ECO:0000256" key="1">
    <source>
        <dbReference type="SAM" id="MobiDB-lite"/>
    </source>
</evidence>
<dbReference type="Proteomes" id="UP000001520">
    <property type="component" value="Chromosome"/>
</dbReference>